<reference evidence="6 7" key="1">
    <citation type="submission" date="2019-04" db="EMBL/GenBank/DDBJ databases">
        <title>Friends and foes A comparative genomics study of 23 Aspergillus species from section Flavi.</title>
        <authorList>
            <consortium name="DOE Joint Genome Institute"/>
            <person name="Kjaerbolling I."/>
            <person name="Vesth T."/>
            <person name="Frisvad J.C."/>
            <person name="Nybo J.L."/>
            <person name="Theobald S."/>
            <person name="Kildgaard S."/>
            <person name="Isbrandt T."/>
            <person name="Kuo A."/>
            <person name="Sato A."/>
            <person name="Lyhne E.K."/>
            <person name="Kogle M.E."/>
            <person name="Wiebenga A."/>
            <person name="Kun R.S."/>
            <person name="Lubbers R.J."/>
            <person name="Makela M.R."/>
            <person name="Barry K."/>
            <person name="Chovatia M."/>
            <person name="Clum A."/>
            <person name="Daum C."/>
            <person name="Haridas S."/>
            <person name="He G."/>
            <person name="LaButti K."/>
            <person name="Lipzen A."/>
            <person name="Mondo S."/>
            <person name="Riley R."/>
            <person name="Salamov A."/>
            <person name="Simmons B.A."/>
            <person name="Magnuson J.K."/>
            <person name="Henrissat B."/>
            <person name="Mortensen U.H."/>
            <person name="Larsen T.O."/>
            <person name="Devries R.P."/>
            <person name="Grigoriev I.V."/>
            <person name="Machida M."/>
            <person name="Baker S.E."/>
            <person name="Andersen M.R."/>
        </authorList>
    </citation>
    <scope>NUCLEOTIDE SEQUENCE [LARGE SCALE GENOMIC DNA]</scope>
    <source>
        <strain evidence="6 7">CBS 151.66</strain>
    </source>
</reference>
<name>A0A5N5X826_9EURO</name>
<proteinExistence type="inferred from homology"/>
<gene>
    <name evidence="6" type="ORF">BDV29DRAFT_154274</name>
</gene>
<dbReference type="PANTHER" id="PTHR42973:SF22">
    <property type="entry name" value="FAD-BINDING PCMH-TYPE DOMAIN-CONTAINING PROTEIN-RELATED"/>
    <property type="match status" value="1"/>
</dbReference>
<dbReference type="InterPro" id="IPR050416">
    <property type="entry name" value="FAD-linked_Oxidoreductase"/>
</dbReference>
<dbReference type="AlphaFoldDB" id="A0A5N5X826"/>
<dbReference type="Pfam" id="PF01565">
    <property type="entry name" value="FAD_binding_4"/>
    <property type="match status" value="1"/>
</dbReference>
<keyword evidence="2" id="KW-0285">Flavoprotein</keyword>
<evidence type="ECO:0000256" key="1">
    <source>
        <dbReference type="ARBA" id="ARBA00005466"/>
    </source>
</evidence>
<sequence length="497" mass="53354">MTQLPSKLSSGDTTFPTDSSADSCCLALASALGVKVSFPGAQTYHASLGSYFSLQNSTLKPRCIVSPTSAEDVRTAITTLASTSEALPAEEKPRAHFAIRSGGHAPFAGAANIPDGITLDLRALNTIRVSDDRTTVSVGVGATWGEVYAHLDPLRLSVAGGRAAQVGVGGLTTGGGISYFSPRYGWTCDTVLNFEVVLADGSIVNANETQNPDLMVALRGGSSNFGVVTRVDLMAFEQGPVWGGTLYHAIETVEQHLEAFVEFNSAERYDEFASLITSFGFAGGRGSAVVNNLEYTKDEVNPPVFRPFTAIPALFSTMRTAQMHEIAMEQGAFQQNGKRQLSVVTTHGSTLPILKAVYSRWDSSLEVVRDIPGIVWSISLEPLPPAIYARNHSKNAMGLSDATGALVVTLLSATWEDDADDAKVEKAARELFDNIDSDARNLDVYEPFVYLNYAAPWQNPLASYKSKSVERLQRVSQDVDPKGLFRSNVPGGFKLPV</sequence>
<evidence type="ECO:0000313" key="6">
    <source>
        <dbReference type="EMBL" id="KAB8076859.1"/>
    </source>
</evidence>
<dbReference type="InterPro" id="IPR016166">
    <property type="entry name" value="FAD-bd_PCMH"/>
</dbReference>
<dbReference type="Proteomes" id="UP000326565">
    <property type="component" value="Unassembled WGS sequence"/>
</dbReference>
<evidence type="ECO:0000256" key="4">
    <source>
        <dbReference type="ARBA" id="ARBA00023002"/>
    </source>
</evidence>
<protein>
    <recommendedName>
        <fullName evidence="5">FAD-binding PCMH-type domain-containing protein</fullName>
    </recommendedName>
</protein>
<keyword evidence="7" id="KW-1185">Reference proteome</keyword>
<dbReference type="PANTHER" id="PTHR42973">
    <property type="entry name" value="BINDING OXIDOREDUCTASE, PUTATIVE (AFU_ORTHOLOGUE AFUA_1G17690)-RELATED"/>
    <property type="match status" value="1"/>
</dbReference>
<dbReference type="GO" id="GO:0016491">
    <property type="term" value="F:oxidoreductase activity"/>
    <property type="evidence" value="ECO:0007669"/>
    <property type="project" value="UniProtKB-KW"/>
</dbReference>
<dbReference type="OrthoDB" id="2151789at2759"/>
<evidence type="ECO:0000256" key="2">
    <source>
        <dbReference type="ARBA" id="ARBA00022630"/>
    </source>
</evidence>
<comment type="similarity">
    <text evidence="1">Belongs to the oxygen-dependent FAD-linked oxidoreductase family.</text>
</comment>
<dbReference type="InterPro" id="IPR036318">
    <property type="entry name" value="FAD-bd_PCMH-like_sf"/>
</dbReference>
<organism evidence="6 7">
    <name type="scientific">Aspergillus leporis</name>
    <dbReference type="NCBI Taxonomy" id="41062"/>
    <lineage>
        <taxon>Eukaryota</taxon>
        <taxon>Fungi</taxon>
        <taxon>Dikarya</taxon>
        <taxon>Ascomycota</taxon>
        <taxon>Pezizomycotina</taxon>
        <taxon>Eurotiomycetes</taxon>
        <taxon>Eurotiomycetidae</taxon>
        <taxon>Eurotiales</taxon>
        <taxon>Aspergillaceae</taxon>
        <taxon>Aspergillus</taxon>
        <taxon>Aspergillus subgen. Circumdati</taxon>
    </lineage>
</organism>
<evidence type="ECO:0000313" key="7">
    <source>
        <dbReference type="Proteomes" id="UP000326565"/>
    </source>
</evidence>
<dbReference type="InterPro" id="IPR006094">
    <property type="entry name" value="Oxid_FAD_bind_N"/>
</dbReference>
<dbReference type="Gene3D" id="3.30.465.10">
    <property type="match status" value="1"/>
</dbReference>
<accession>A0A5N5X826</accession>
<dbReference type="GO" id="GO:0071949">
    <property type="term" value="F:FAD binding"/>
    <property type="evidence" value="ECO:0007669"/>
    <property type="project" value="InterPro"/>
</dbReference>
<dbReference type="SUPFAM" id="SSF56176">
    <property type="entry name" value="FAD-binding/transporter-associated domain-like"/>
    <property type="match status" value="1"/>
</dbReference>
<dbReference type="EMBL" id="ML732175">
    <property type="protein sequence ID" value="KAB8076859.1"/>
    <property type="molecule type" value="Genomic_DNA"/>
</dbReference>
<evidence type="ECO:0000256" key="3">
    <source>
        <dbReference type="ARBA" id="ARBA00022827"/>
    </source>
</evidence>
<keyword evidence="3" id="KW-0274">FAD</keyword>
<keyword evidence="4" id="KW-0560">Oxidoreductase</keyword>
<feature type="domain" description="FAD-binding PCMH-type" evidence="5">
    <location>
        <begin position="57"/>
        <end position="238"/>
    </location>
</feature>
<dbReference type="PROSITE" id="PS51387">
    <property type="entry name" value="FAD_PCMH"/>
    <property type="match status" value="1"/>
</dbReference>
<evidence type="ECO:0000259" key="5">
    <source>
        <dbReference type="PROSITE" id="PS51387"/>
    </source>
</evidence>
<dbReference type="InterPro" id="IPR016169">
    <property type="entry name" value="FAD-bd_PCMH_sub2"/>
</dbReference>